<sequence length="226" mass="25473">MMDIKKVSLKTNHIKALKNFYSTVLGMKVIKEDEKNLQLAVGSSLLEFSSTNVKGNPYYHFAFNIPSNKFNEAKSWVESRVQLNTEDGEDEVDFSDLPAHSLYFYDPAGNIVEFIARHSISKDSDDPFSSQSLLKISEISVTVQDAQSAGEKLSRIGILERDQEPIDGSALNFMGRREDGNSLLLIEPGRRWIFSDKQAEVYPLEILLDTGDRIIVNDQHELVVNS</sequence>
<dbReference type="PROSITE" id="PS51819">
    <property type="entry name" value="VOC"/>
    <property type="match status" value="1"/>
</dbReference>
<evidence type="ECO:0000313" key="3">
    <source>
        <dbReference type="Proteomes" id="UP000642571"/>
    </source>
</evidence>
<evidence type="ECO:0000259" key="1">
    <source>
        <dbReference type="PROSITE" id="PS51819"/>
    </source>
</evidence>
<dbReference type="SUPFAM" id="SSF54593">
    <property type="entry name" value="Glyoxalase/Bleomycin resistance protein/Dihydroxybiphenyl dioxygenase"/>
    <property type="match status" value="1"/>
</dbReference>
<keyword evidence="3" id="KW-1185">Reference proteome</keyword>
<reference evidence="3" key="1">
    <citation type="journal article" date="2019" name="Int. J. Syst. Evol. Microbiol.">
        <title>The Global Catalogue of Microorganisms (GCM) 10K type strain sequencing project: providing services to taxonomists for standard genome sequencing and annotation.</title>
        <authorList>
            <consortium name="The Broad Institute Genomics Platform"/>
            <consortium name="The Broad Institute Genome Sequencing Center for Infectious Disease"/>
            <person name="Wu L."/>
            <person name="Ma J."/>
        </authorList>
    </citation>
    <scope>NUCLEOTIDE SEQUENCE [LARGE SCALE GENOMIC DNA]</scope>
    <source>
        <strain evidence="3">CGMCC 1.15353</strain>
    </source>
</reference>
<dbReference type="InterPro" id="IPR037523">
    <property type="entry name" value="VOC_core"/>
</dbReference>
<proteinExistence type="predicted"/>
<dbReference type="Pfam" id="PF18711">
    <property type="entry name" value="TxDE"/>
    <property type="match status" value="1"/>
</dbReference>
<name>A0ABQ1Q7J7_9BACI</name>
<dbReference type="EMBL" id="BMIN01000009">
    <property type="protein sequence ID" value="GGD15552.1"/>
    <property type="molecule type" value="Genomic_DNA"/>
</dbReference>
<feature type="domain" description="VOC" evidence="1">
    <location>
        <begin position="3"/>
        <end position="117"/>
    </location>
</feature>
<dbReference type="InterPro" id="IPR040553">
    <property type="entry name" value="TxDE"/>
</dbReference>
<evidence type="ECO:0000313" key="2">
    <source>
        <dbReference type="EMBL" id="GGD15552.1"/>
    </source>
</evidence>
<gene>
    <name evidence="2" type="ORF">GCM10011389_24060</name>
</gene>
<dbReference type="InterPro" id="IPR029068">
    <property type="entry name" value="Glyas_Bleomycin-R_OHBP_Dase"/>
</dbReference>
<organism evidence="2 3">
    <name type="scientific">Pontibacillus salipaludis</name>
    <dbReference type="NCBI Taxonomy" id="1697394"/>
    <lineage>
        <taxon>Bacteria</taxon>
        <taxon>Bacillati</taxon>
        <taxon>Bacillota</taxon>
        <taxon>Bacilli</taxon>
        <taxon>Bacillales</taxon>
        <taxon>Bacillaceae</taxon>
        <taxon>Pontibacillus</taxon>
    </lineage>
</organism>
<accession>A0ABQ1Q7J7</accession>
<protein>
    <recommendedName>
        <fullName evidence="1">VOC domain-containing protein</fullName>
    </recommendedName>
</protein>
<dbReference type="Gene3D" id="3.10.180.10">
    <property type="entry name" value="2,3-Dihydroxybiphenyl 1,2-Dioxygenase, domain 1"/>
    <property type="match status" value="1"/>
</dbReference>
<dbReference type="RefSeq" id="WP_229721218.1">
    <property type="nucleotide sequence ID" value="NZ_BMIN01000009.1"/>
</dbReference>
<dbReference type="Proteomes" id="UP000642571">
    <property type="component" value="Unassembled WGS sequence"/>
</dbReference>
<comment type="caution">
    <text evidence="2">The sequence shown here is derived from an EMBL/GenBank/DDBJ whole genome shotgun (WGS) entry which is preliminary data.</text>
</comment>